<accession>R5XXQ2</accession>
<dbReference type="GO" id="GO:0019441">
    <property type="term" value="P:L-tryptophan catabolic process to kynurenine"/>
    <property type="evidence" value="ECO:0007669"/>
    <property type="project" value="InterPro"/>
</dbReference>
<dbReference type="EMBL" id="CBBD010000007">
    <property type="protein sequence ID" value="CDA09282.1"/>
    <property type="molecule type" value="Genomic_DNA"/>
</dbReference>
<gene>
    <name evidence="1" type="ORF">BN488_00406</name>
</gene>
<reference evidence="1" key="1">
    <citation type="submission" date="2012-11" db="EMBL/GenBank/DDBJ databases">
        <title>Dependencies among metagenomic species, viruses, plasmids and units of genetic variation.</title>
        <authorList>
            <person name="Nielsen H.B."/>
            <person name="Almeida M."/>
            <person name="Juncker A.S."/>
            <person name="Rasmussen S."/>
            <person name="Li J."/>
            <person name="Sunagawa S."/>
            <person name="Plichta D."/>
            <person name="Gautier L."/>
            <person name="Le Chatelier E."/>
            <person name="Peletier E."/>
            <person name="Bonde I."/>
            <person name="Nielsen T."/>
            <person name="Manichanh C."/>
            <person name="Arumugam M."/>
            <person name="Batto J."/>
            <person name="Santos M.B.Q.D."/>
            <person name="Blom N."/>
            <person name="Borruel N."/>
            <person name="Burgdorf K.S."/>
            <person name="Boumezbeur F."/>
            <person name="Casellas F."/>
            <person name="Dore J."/>
            <person name="Guarner F."/>
            <person name="Hansen T."/>
            <person name="Hildebrand F."/>
            <person name="Kaas R.S."/>
            <person name="Kennedy S."/>
            <person name="Kristiansen K."/>
            <person name="Kultima J.R."/>
            <person name="Leonard P."/>
            <person name="Levenez F."/>
            <person name="Lund O."/>
            <person name="Moumen B."/>
            <person name="Le Paslier D."/>
            <person name="Pons N."/>
            <person name="Pedersen O."/>
            <person name="Prifti E."/>
            <person name="Qin J."/>
            <person name="Raes J."/>
            <person name="Tap J."/>
            <person name="Tims S."/>
            <person name="Ussery D.W."/>
            <person name="Yamada T."/>
            <person name="MetaHit consortium"/>
            <person name="Renault P."/>
            <person name="Sicheritz-Ponten T."/>
            <person name="Bork P."/>
            <person name="Wang J."/>
            <person name="Brunak S."/>
            <person name="Ehrlich S.D."/>
        </authorList>
    </citation>
    <scope>NUCLEOTIDE SEQUENCE [LARGE SCALE GENOMIC DNA]</scope>
</reference>
<dbReference type="GO" id="GO:0004061">
    <property type="term" value="F:arylformamidase activity"/>
    <property type="evidence" value="ECO:0007669"/>
    <property type="project" value="InterPro"/>
</dbReference>
<comment type="caution">
    <text evidence="1">The sequence shown here is derived from an EMBL/GenBank/DDBJ whole genome shotgun (WGS) entry which is preliminary data.</text>
</comment>
<dbReference type="AlphaFoldDB" id="R5XXQ2"/>
<protein>
    <submittedName>
        <fullName evidence="1">Putative cyclase</fullName>
    </submittedName>
</protein>
<dbReference type="Pfam" id="PF04199">
    <property type="entry name" value="Cyclase"/>
    <property type="match status" value="1"/>
</dbReference>
<dbReference type="InterPro" id="IPR037175">
    <property type="entry name" value="KFase_sf"/>
</dbReference>
<evidence type="ECO:0000313" key="2">
    <source>
        <dbReference type="Proteomes" id="UP000017980"/>
    </source>
</evidence>
<sequence length="173" mass="19837">MSNLNLWEDLNKLKETCKWVDLSHEVSPETPHWFGFPSVKSSVLYDFEKDGFRAHTYEIVSQYGTHVDAPVHFVKGKRSLDTFKPDDMVMPLCVLDLSKEVSQNPDFTVTVDDILAWEEKNGKIVEMTPLGAECCRDANWHMEKANKDLVVGLTDIEEDMFISILKKVLNTIE</sequence>
<dbReference type="Proteomes" id="UP000017980">
    <property type="component" value="Unassembled WGS sequence"/>
</dbReference>
<dbReference type="InterPro" id="IPR007325">
    <property type="entry name" value="KFase/CYL"/>
</dbReference>
<organism evidence="1 2">
    <name type="scientific">Intestinibacter bartlettii CAG:1329</name>
    <dbReference type="NCBI Taxonomy" id="1263063"/>
    <lineage>
        <taxon>Bacteria</taxon>
        <taxon>Bacillati</taxon>
        <taxon>Bacillota</taxon>
        <taxon>Clostridia</taxon>
        <taxon>Peptostreptococcales</taxon>
        <taxon>Peptostreptococcaceae</taxon>
        <taxon>Intestinibacter</taxon>
    </lineage>
</organism>
<dbReference type="Gene3D" id="3.50.30.50">
    <property type="entry name" value="Putative cyclase"/>
    <property type="match status" value="1"/>
</dbReference>
<dbReference type="RefSeq" id="WP_022070869.1">
    <property type="nucleotide sequence ID" value="NZ_HF999313.1"/>
</dbReference>
<name>R5XXQ2_9FIRM</name>
<dbReference type="SUPFAM" id="SSF102198">
    <property type="entry name" value="Putative cyclase"/>
    <property type="match status" value="1"/>
</dbReference>
<evidence type="ECO:0000313" key="1">
    <source>
        <dbReference type="EMBL" id="CDA09282.1"/>
    </source>
</evidence>
<proteinExistence type="predicted"/>